<dbReference type="AlphaFoldDB" id="A0AAV1M910"/>
<dbReference type="Proteomes" id="UP001314205">
    <property type="component" value="Unassembled WGS sequence"/>
</dbReference>
<gene>
    <name evidence="1" type="ORF">PARMNEM_LOCUS22430</name>
</gene>
<evidence type="ECO:0000313" key="1">
    <source>
        <dbReference type="EMBL" id="CAK1604163.1"/>
    </source>
</evidence>
<sequence length="126" mass="14394">MLPVMYSCRYFSFNNAYFDGSVLCNVAIICSTINNTVHDELRNSANTSLNSSFVLKAQRKAVIIINAGSALRKRPEKQDQINSLVYIDYDDNGNKLNEFWMYNLQNVATFFEAFLDTKICHGKCED</sequence>
<keyword evidence="2" id="KW-1185">Reference proteome</keyword>
<protein>
    <submittedName>
        <fullName evidence="1">Uncharacterized protein</fullName>
    </submittedName>
</protein>
<proteinExistence type="predicted"/>
<reference evidence="1 2" key="1">
    <citation type="submission" date="2023-11" db="EMBL/GenBank/DDBJ databases">
        <authorList>
            <person name="Hedman E."/>
            <person name="Englund M."/>
            <person name="Stromberg M."/>
            <person name="Nyberg Akerstrom W."/>
            <person name="Nylinder S."/>
            <person name="Jareborg N."/>
            <person name="Kallberg Y."/>
            <person name="Kronander E."/>
        </authorList>
    </citation>
    <scope>NUCLEOTIDE SEQUENCE [LARGE SCALE GENOMIC DNA]</scope>
</reference>
<organism evidence="1 2">
    <name type="scientific">Parnassius mnemosyne</name>
    <name type="common">clouded apollo</name>
    <dbReference type="NCBI Taxonomy" id="213953"/>
    <lineage>
        <taxon>Eukaryota</taxon>
        <taxon>Metazoa</taxon>
        <taxon>Ecdysozoa</taxon>
        <taxon>Arthropoda</taxon>
        <taxon>Hexapoda</taxon>
        <taxon>Insecta</taxon>
        <taxon>Pterygota</taxon>
        <taxon>Neoptera</taxon>
        <taxon>Endopterygota</taxon>
        <taxon>Lepidoptera</taxon>
        <taxon>Glossata</taxon>
        <taxon>Ditrysia</taxon>
        <taxon>Papilionoidea</taxon>
        <taxon>Papilionidae</taxon>
        <taxon>Parnassiinae</taxon>
        <taxon>Parnassini</taxon>
        <taxon>Parnassius</taxon>
        <taxon>Driopa</taxon>
    </lineage>
</organism>
<evidence type="ECO:0000313" key="2">
    <source>
        <dbReference type="Proteomes" id="UP001314205"/>
    </source>
</evidence>
<accession>A0AAV1M910</accession>
<comment type="caution">
    <text evidence="1">The sequence shown here is derived from an EMBL/GenBank/DDBJ whole genome shotgun (WGS) entry which is preliminary data.</text>
</comment>
<dbReference type="EMBL" id="CAVLGL010000159">
    <property type="protein sequence ID" value="CAK1604163.1"/>
    <property type="molecule type" value="Genomic_DNA"/>
</dbReference>
<name>A0AAV1M910_9NEOP</name>